<evidence type="ECO:0000259" key="7">
    <source>
        <dbReference type="Pfam" id="PF02769"/>
    </source>
</evidence>
<dbReference type="CDD" id="cd02195">
    <property type="entry name" value="SelD"/>
    <property type="match status" value="1"/>
</dbReference>
<proteinExistence type="predicted"/>
<dbReference type="InterPro" id="IPR016188">
    <property type="entry name" value="PurM-like_N"/>
</dbReference>
<dbReference type="GO" id="GO:0004756">
    <property type="term" value="F:selenide, water dikinase activity"/>
    <property type="evidence" value="ECO:0007669"/>
    <property type="project" value="TreeGrafter"/>
</dbReference>
<gene>
    <name evidence="8" type="ORF">EDC39_10422</name>
</gene>
<accession>A0A5D3WNF7</accession>
<evidence type="ECO:0000256" key="3">
    <source>
        <dbReference type="ARBA" id="ARBA00022777"/>
    </source>
</evidence>
<sequence>MDYITPPVDDPVWFGRIAAANALSDVFAMGGRPVIALNLVMFPEKKLGPEVLREILRGGLEKVSEAGAVLAGGHSTDNEEPVYGLAVTGVISPQRILTNCGARPGDALVLTKPLGTGVLFNACRSRRLPRQELDPILPQIAALNGPAMEIALKYDIHACTDVTGFGLAGHSLEMARGSGLLIELEYAALPIHPNVLEMYAKGETTGSNKPNRKLTAGWLELEARLTGPQQELLFDPQTSGGLLLALPAGQADALVGDLRAAGVTTSRIIGQAVKAETAGVRVV</sequence>
<evidence type="ECO:0000313" key="8">
    <source>
        <dbReference type="EMBL" id="TYO98899.1"/>
    </source>
</evidence>
<evidence type="ECO:0000256" key="1">
    <source>
        <dbReference type="ARBA" id="ARBA00022679"/>
    </source>
</evidence>
<dbReference type="GO" id="GO:0016260">
    <property type="term" value="P:selenocysteine biosynthetic process"/>
    <property type="evidence" value="ECO:0007669"/>
    <property type="project" value="TreeGrafter"/>
</dbReference>
<feature type="domain" description="PurM-like N-terminal" evidence="6">
    <location>
        <begin position="3"/>
        <end position="91"/>
    </location>
</feature>
<name>A0A5D3WNF7_9BACT</name>
<dbReference type="GO" id="GO:0005737">
    <property type="term" value="C:cytoplasm"/>
    <property type="evidence" value="ECO:0007669"/>
    <property type="project" value="TreeGrafter"/>
</dbReference>
<dbReference type="PANTHER" id="PTHR10256:SF0">
    <property type="entry name" value="INACTIVE SELENIDE, WATER DIKINASE-LIKE PROTEIN-RELATED"/>
    <property type="match status" value="1"/>
</dbReference>
<dbReference type="Proteomes" id="UP000324159">
    <property type="component" value="Unassembled WGS sequence"/>
</dbReference>
<keyword evidence="3" id="KW-0418">Kinase</keyword>
<feature type="domain" description="PurM-like C-terminal" evidence="7">
    <location>
        <begin position="103"/>
        <end position="281"/>
    </location>
</feature>
<dbReference type="PANTHER" id="PTHR10256">
    <property type="entry name" value="SELENIDE, WATER DIKINASE"/>
    <property type="match status" value="1"/>
</dbReference>
<dbReference type="GO" id="GO:0005524">
    <property type="term" value="F:ATP binding"/>
    <property type="evidence" value="ECO:0007669"/>
    <property type="project" value="UniProtKB-KW"/>
</dbReference>
<reference evidence="8 9" key="1">
    <citation type="submission" date="2019-07" db="EMBL/GenBank/DDBJ databases">
        <title>Genomic Encyclopedia of Type Strains, Phase IV (KMG-IV): sequencing the most valuable type-strain genomes for metagenomic binning, comparative biology and taxonomic classification.</title>
        <authorList>
            <person name="Goeker M."/>
        </authorList>
    </citation>
    <scope>NUCLEOTIDE SEQUENCE [LARGE SCALE GENOMIC DNA]</scope>
    <source>
        <strain evidence="8 9">SS015</strain>
    </source>
</reference>
<evidence type="ECO:0000313" key="9">
    <source>
        <dbReference type="Proteomes" id="UP000324159"/>
    </source>
</evidence>
<evidence type="ECO:0000256" key="5">
    <source>
        <dbReference type="ARBA" id="ARBA00023266"/>
    </source>
</evidence>
<keyword evidence="4" id="KW-0067">ATP-binding</keyword>
<dbReference type="NCBIfam" id="TIGR00476">
    <property type="entry name" value="selD"/>
    <property type="match status" value="1"/>
</dbReference>
<evidence type="ECO:0000259" key="6">
    <source>
        <dbReference type="Pfam" id="PF00586"/>
    </source>
</evidence>
<evidence type="ECO:0000256" key="4">
    <source>
        <dbReference type="ARBA" id="ARBA00022840"/>
    </source>
</evidence>
<keyword evidence="1" id="KW-0808">Transferase</keyword>
<dbReference type="AlphaFoldDB" id="A0A5D3WNF7"/>
<dbReference type="InterPro" id="IPR004536">
    <property type="entry name" value="SPS/SelD"/>
</dbReference>
<dbReference type="Pfam" id="PF02769">
    <property type="entry name" value="AIRS_C"/>
    <property type="match status" value="1"/>
</dbReference>
<keyword evidence="9" id="KW-1185">Reference proteome</keyword>
<dbReference type="Pfam" id="PF00586">
    <property type="entry name" value="AIRS"/>
    <property type="match status" value="1"/>
</dbReference>
<dbReference type="PIRSF" id="PIRSF036407">
    <property type="entry name" value="Selenphspht_syn"/>
    <property type="match status" value="1"/>
</dbReference>
<dbReference type="SUPFAM" id="SSF55326">
    <property type="entry name" value="PurM N-terminal domain-like"/>
    <property type="match status" value="1"/>
</dbReference>
<evidence type="ECO:0000256" key="2">
    <source>
        <dbReference type="ARBA" id="ARBA00022741"/>
    </source>
</evidence>
<dbReference type="Gene3D" id="3.90.650.10">
    <property type="entry name" value="PurM-like C-terminal domain"/>
    <property type="match status" value="1"/>
</dbReference>
<organism evidence="8 9">
    <name type="scientific">Geothermobacter ehrlichii</name>
    <dbReference type="NCBI Taxonomy" id="213224"/>
    <lineage>
        <taxon>Bacteria</taxon>
        <taxon>Pseudomonadati</taxon>
        <taxon>Thermodesulfobacteriota</taxon>
        <taxon>Desulfuromonadia</taxon>
        <taxon>Desulfuromonadales</taxon>
        <taxon>Geothermobacteraceae</taxon>
        <taxon>Geothermobacter</taxon>
    </lineage>
</organism>
<keyword evidence="5" id="KW-0711">Selenium</keyword>
<dbReference type="EMBL" id="VNIB01000004">
    <property type="protein sequence ID" value="TYO98899.1"/>
    <property type="molecule type" value="Genomic_DNA"/>
</dbReference>
<protein>
    <submittedName>
        <fullName evidence="8">Selenophosphate synthase</fullName>
    </submittedName>
</protein>
<dbReference type="SUPFAM" id="SSF56042">
    <property type="entry name" value="PurM C-terminal domain-like"/>
    <property type="match status" value="1"/>
</dbReference>
<dbReference type="Gene3D" id="3.30.1330.10">
    <property type="entry name" value="PurM-like, N-terminal domain"/>
    <property type="match status" value="1"/>
</dbReference>
<keyword evidence="2" id="KW-0547">Nucleotide-binding</keyword>
<dbReference type="InterPro" id="IPR036921">
    <property type="entry name" value="PurM-like_N_sf"/>
</dbReference>
<comment type="caution">
    <text evidence="8">The sequence shown here is derived from an EMBL/GenBank/DDBJ whole genome shotgun (WGS) entry which is preliminary data.</text>
</comment>
<dbReference type="InterPro" id="IPR036676">
    <property type="entry name" value="PurM-like_C_sf"/>
</dbReference>
<dbReference type="InterPro" id="IPR010918">
    <property type="entry name" value="PurM-like_C_dom"/>
</dbReference>